<sequence>MEAACAMSAEACQETRQKWYDLSVKQSGLTEEGVVAWHEKLDATFKNLYAQCQGDTSCVAYLDLQKESASITHLGLHEELGVLGINLKHTLDIQQGNWGTLALDALADFGDFIPAVTTKPISQGVDKLVELGGEVFVLSKGVWSKATGSVADSAKSVAQTQQLRHELFDNFTGTKAQIKQAEITINGHLIKANPQISEGAAIFDGVSEQDVMSYFKQLTGVDNLPKAEKIPHLKDLDGNQAIFYAVKKDGLTYNLRNGSSSIDKTKARWTIEVTGVKGYQVGERVLTRKFVEVKFR</sequence>
<comment type="caution">
    <text evidence="1">The sequence shown here is derived from an EMBL/GenBank/DDBJ whole genome shotgun (WGS) entry which is preliminary data.</text>
</comment>
<evidence type="ECO:0000313" key="1">
    <source>
        <dbReference type="EMBL" id="KGF25284.1"/>
    </source>
</evidence>
<dbReference type="eggNOG" id="COG3210">
    <property type="taxonomic scope" value="Bacteria"/>
</dbReference>
<dbReference type="EMBL" id="JRNI01000099">
    <property type="protein sequence ID" value="KGF25284.1"/>
    <property type="molecule type" value="Genomic_DNA"/>
</dbReference>
<name>A0A096AWE1_9BURK</name>
<accession>A0A096AWE1</accession>
<dbReference type="Proteomes" id="UP000029629">
    <property type="component" value="Unassembled WGS sequence"/>
</dbReference>
<keyword evidence="2" id="KW-1185">Reference proteome</keyword>
<proteinExistence type="predicted"/>
<dbReference type="AlphaFoldDB" id="A0A096AWE1"/>
<organism evidence="1 2">
    <name type="scientific">Oligella urethralis DNF00040</name>
    <dbReference type="NCBI Taxonomy" id="1401065"/>
    <lineage>
        <taxon>Bacteria</taxon>
        <taxon>Pseudomonadati</taxon>
        <taxon>Pseudomonadota</taxon>
        <taxon>Betaproteobacteria</taxon>
        <taxon>Burkholderiales</taxon>
        <taxon>Alcaligenaceae</taxon>
        <taxon>Oligella</taxon>
    </lineage>
</organism>
<evidence type="ECO:0000313" key="2">
    <source>
        <dbReference type="Proteomes" id="UP000029629"/>
    </source>
</evidence>
<reference evidence="1 2" key="1">
    <citation type="submission" date="2014-07" db="EMBL/GenBank/DDBJ databases">
        <authorList>
            <person name="McCorrison J."/>
            <person name="Sanka R."/>
            <person name="Torralba M."/>
            <person name="Gillis M."/>
            <person name="Haft D.H."/>
            <person name="Methe B."/>
            <person name="Sutton G."/>
            <person name="Nelson K.E."/>
        </authorList>
    </citation>
    <scope>NUCLEOTIDE SEQUENCE [LARGE SCALE GENOMIC DNA]</scope>
    <source>
        <strain evidence="1 2">DNF00040</strain>
    </source>
</reference>
<gene>
    <name evidence="1" type="ORF">HMPREF2130_11335</name>
</gene>
<protein>
    <submittedName>
        <fullName evidence="1">Uncharacterized protein</fullName>
    </submittedName>
</protein>